<dbReference type="Proteomes" id="UP000091857">
    <property type="component" value="Chromosome 7"/>
</dbReference>
<comment type="caution">
    <text evidence="1">The sequence shown here is derived from an EMBL/GenBank/DDBJ whole genome shotgun (WGS) entry which is preliminary data.</text>
</comment>
<accession>A0ACB7HFC6</accession>
<name>A0ACB7HFC6_MANES</name>
<sequence>MAAASKTLNLSSSTSPISSSFLSPTLRNLKRSNLSFLLSRSASNNASFSIRATSLSSPTTHITATSTSQSESPDRFRVDILSESLPYIQKFRGKTIVVKYGGAAMKVPELKASVVSDLVLLSCVGLRPVLVHGGGPEINHWLQLLNIQPLFHEGLRVTDAKTMEIVSMVLVGKVNKDLVSLINKAGATAVGLSGMDGRLLMARPTPNSAHLGFVGEVSRVDSTILQPLVDNGHIPVIASVAADESGQSYNINADTVAGELAAALGAEKLILLTDVAGILENRDDPKSLVKEIDIKGVKKMIAEKKVAGGMIPKVNCCVRSLAQGVRTASIIDGRVHHSLLHEIMSEEGIGTMITGMSLWILWTIFGLSCKEPRMNDFES</sequence>
<reference evidence="2" key="1">
    <citation type="journal article" date="2016" name="Nat. Biotechnol.">
        <title>Sequencing wild and cultivated cassava and related species reveals extensive interspecific hybridization and genetic diversity.</title>
        <authorList>
            <person name="Bredeson J.V."/>
            <person name="Lyons J.B."/>
            <person name="Prochnik S.E."/>
            <person name="Wu G.A."/>
            <person name="Ha C.M."/>
            <person name="Edsinger-Gonzales E."/>
            <person name="Grimwood J."/>
            <person name="Schmutz J."/>
            <person name="Rabbi I.Y."/>
            <person name="Egesi C."/>
            <person name="Nauluvula P."/>
            <person name="Lebot V."/>
            <person name="Ndunguru J."/>
            <person name="Mkamilo G."/>
            <person name="Bart R.S."/>
            <person name="Setter T.L."/>
            <person name="Gleadow R.M."/>
            <person name="Kulakow P."/>
            <person name="Ferguson M.E."/>
            <person name="Rounsley S."/>
            <person name="Rokhsar D.S."/>
        </authorList>
    </citation>
    <scope>NUCLEOTIDE SEQUENCE [LARGE SCALE GENOMIC DNA]</scope>
    <source>
        <strain evidence="2">cv. AM560-2</strain>
    </source>
</reference>
<protein>
    <submittedName>
        <fullName evidence="1">Uncharacterized protein</fullName>
    </submittedName>
</protein>
<evidence type="ECO:0000313" key="1">
    <source>
        <dbReference type="EMBL" id="KAG8650881.1"/>
    </source>
</evidence>
<dbReference type="EMBL" id="CM004393">
    <property type="protein sequence ID" value="KAG8650881.1"/>
    <property type="molecule type" value="Genomic_DNA"/>
</dbReference>
<organism evidence="1 2">
    <name type="scientific">Manihot esculenta</name>
    <name type="common">Cassava</name>
    <name type="synonym">Jatropha manihot</name>
    <dbReference type="NCBI Taxonomy" id="3983"/>
    <lineage>
        <taxon>Eukaryota</taxon>
        <taxon>Viridiplantae</taxon>
        <taxon>Streptophyta</taxon>
        <taxon>Embryophyta</taxon>
        <taxon>Tracheophyta</taxon>
        <taxon>Spermatophyta</taxon>
        <taxon>Magnoliopsida</taxon>
        <taxon>eudicotyledons</taxon>
        <taxon>Gunneridae</taxon>
        <taxon>Pentapetalae</taxon>
        <taxon>rosids</taxon>
        <taxon>fabids</taxon>
        <taxon>Malpighiales</taxon>
        <taxon>Euphorbiaceae</taxon>
        <taxon>Crotonoideae</taxon>
        <taxon>Manihoteae</taxon>
        <taxon>Manihot</taxon>
    </lineage>
</organism>
<proteinExistence type="predicted"/>
<keyword evidence="2" id="KW-1185">Reference proteome</keyword>
<gene>
    <name evidence="1" type="ORF">MANES_07G077700v8</name>
</gene>
<evidence type="ECO:0000313" key="2">
    <source>
        <dbReference type="Proteomes" id="UP000091857"/>
    </source>
</evidence>